<gene>
    <name evidence="2" type="ORF">EVG20_g10558</name>
</gene>
<name>A0A4Y9XQQ7_9AGAM</name>
<feature type="compositionally biased region" description="Polar residues" evidence="1">
    <location>
        <begin position="213"/>
        <end position="223"/>
    </location>
</feature>
<feature type="region of interest" description="Disordered" evidence="1">
    <location>
        <begin position="21"/>
        <end position="40"/>
    </location>
</feature>
<dbReference type="Proteomes" id="UP000298327">
    <property type="component" value="Unassembled WGS sequence"/>
</dbReference>
<dbReference type="AlphaFoldDB" id="A0A4Y9XQQ7"/>
<reference evidence="2 3" key="1">
    <citation type="submission" date="2019-02" db="EMBL/GenBank/DDBJ databases">
        <title>Genome sequencing of the rare red list fungi Dentipellis fragilis.</title>
        <authorList>
            <person name="Buettner E."/>
            <person name="Kellner H."/>
        </authorList>
    </citation>
    <scope>NUCLEOTIDE SEQUENCE [LARGE SCALE GENOMIC DNA]</scope>
    <source>
        <strain evidence="2 3">DSM 105465</strain>
    </source>
</reference>
<proteinExistence type="predicted"/>
<organism evidence="2 3">
    <name type="scientific">Dentipellis fragilis</name>
    <dbReference type="NCBI Taxonomy" id="205917"/>
    <lineage>
        <taxon>Eukaryota</taxon>
        <taxon>Fungi</taxon>
        <taxon>Dikarya</taxon>
        <taxon>Basidiomycota</taxon>
        <taxon>Agaricomycotina</taxon>
        <taxon>Agaricomycetes</taxon>
        <taxon>Russulales</taxon>
        <taxon>Hericiaceae</taxon>
        <taxon>Dentipellis</taxon>
    </lineage>
</organism>
<dbReference type="EMBL" id="SEOQ01001310">
    <property type="protein sequence ID" value="TFY52415.1"/>
    <property type="molecule type" value="Genomic_DNA"/>
</dbReference>
<evidence type="ECO:0000313" key="3">
    <source>
        <dbReference type="Proteomes" id="UP000298327"/>
    </source>
</evidence>
<sequence length="272" mass="29289">MRGLRQGPPLVILQTHRPTLMKSGRRGAPSPSVTTAQSCGRPDKMWDVKDKAPVAGATQKAFLLGQLEEGAGEHRISRRLSRSCRSHCPHLQNLPPTQTKEMGHLWCIHVRASAATTATASLPDTRLVERPDPLTALLPFPPPCKATLVLRVLLTWDLHLMSETVALLLLAPGTRCPTSIVLRTHPLITLGSAHPPASTSSITTGAPMRGTSIPENNSSSLATNKVTSVSSSISNRFHRDAFADPPNLSLPDTIPPPSRTSLWPGQHHSDST</sequence>
<evidence type="ECO:0000313" key="2">
    <source>
        <dbReference type="EMBL" id="TFY52415.1"/>
    </source>
</evidence>
<protein>
    <submittedName>
        <fullName evidence="2">Uncharacterized protein</fullName>
    </submittedName>
</protein>
<keyword evidence="3" id="KW-1185">Reference proteome</keyword>
<accession>A0A4Y9XQQ7</accession>
<evidence type="ECO:0000256" key="1">
    <source>
        <dbReference type="SAM" id="MobiDB-lite"/>
    </source>
</evidence>
<feature type="region of interest" description="Disordered" evidence="1">
    <location>
        <begin position="194"/>
        <end position="223"/>
    </location>
</feature>
<feature type="region of interest" description="Disordered" evidence="1">
    <location>
        <begin position="243"/>
        <end position="272"/>
    </location>
</feature>
<comment type="caution">
    <text evidence="2">The sequence shown here is derived from an EMBL/GenBank/DDBJ whole genome shotgun (WGS) entry which is preliminary data.</text>
</comment>